<accession>A0A4C1VFZ7</accession>
<evidence type="ECO:0000313" key="3">
    <source>
        <dbReference type="Proteomes" id="UP000299102"/>
    </source>
</evidence>
<feature type="transmembrane region" description="Helical" evidence="1">
    <location>
        <begin position="30"/>
        <end position="54"/>
    </location>
</feature>
<evidence type="ECO:0000313" key="2">
    <source>
        <dbReference type="EMBL" id="GBP37806.1"/>
    </source>
</evidence>
<name>A0A4C1VFZ7_EUMVA</name>
<dbReference type="EMBL" id="BGZK01000339">
    <property type="protein sequence ID" value="GBP37806.1"/>
    <property type="molecule type" value="Genomic_DNA"/>
</dbReference>
<proteinExistence type="predicted"/>
<organism evidence="2 3">
    <name type="scientific">Eumeta variegata</name>
    <name type="common">Bagworm moth</name>
    <name type="synonym">Eumeta japonica</name>
    <dbReference type="NCBI Taxonomy" id="151549"/>
    <lineage>
        <taxon>Eukaryota</taxon>
        <taxon>Metazoa</taxon>
        <taxon>Ecdysozoa</taxon>
        <taxon>Arthropoda</taxon>
        <taxon>Hexapoda</taxon>
        <taxon>Insecta</taxon>
        <taxon>Pterygota</taxon>
        <taxon>Neoptera</taxon>
        <taxon>Endopterygota</taxon>
        <taxon>Lepidoptera</taxon>
        <taxon>Glossata</taxon>
        <taxon>Ditrysia</taxon>
        <taxon>Tineoidea</taxon>
        <taxon>Psychidae</taxon>
        <taxon>Oiketicinae</taxon>
        <taxon>Eumeta</taxon>
    </lineage>
</organism>
<keyword evidence="1" id="KW-0472">Membrane</keyword>
<sequence>MEKRTCQSRYWFQAQSTLGSDRRRALVSKLILFSFPVRVPQSMLITAMIIITLALDLGSKDFDFNLGLGLMTFIAYSISAAYLSRLGPRVGCITINNQNPHKSTFESSDFDAGAASQRRSYLTAVTRGAGSSQSSSPIFIFAYAEGGGPWWRENVLPDCSGRPLIGVTASEPRSHDCLDRDKCSSVGGDAICGRSKG</sequence>
<keyword evidence="1" id="KW-0812">Transmembrane</keyword>
<comment type="caution">
    <text evidence="2">The sequence shown here is derived from an EMBL/GenBank/DDBJ whole genome shotgun (WGS) entry which is preliminary data.</text>
</comment>
<keyword evidence="3" id="KW-1185">Reference proteome</keyword>
<reference evidence="2 3" key="1">
    <citation type="journal article" date="2019" name="Commun. Biol.">
        <title>The bagworm genome reveals a unique fibroin gene that provides high tensile strength.</title>
        <authorList>
            <person name="Kono N."/>
            <person name="Nakamura H."/>
            <person name="Ohtoshi R."/>
            <person name="Tomita M."/>
            <person name="Numata K."/>
            <person name="Arakawa K."/>
        </authorList>
    </citation>
    <scope>NUCLEOTIDE SEQUENCE [LARGE SCALE GENOMIC DNA]</scope>
</reference>
<feature type="transmembrane region" description="Helical" evidence="1">
    <location>
        <begin position="66"/>
        <end position="83"/>
    </location>
</feature>
<evidence type="ECO:0000256" key="1">
    <source>
        <dbReference type="SAM" id="Phobius"/>
    </source>
</evidence>
<dbReference type="AlphaFoldDB" id="A0A4C1VFZ7"/>
<dbReference type="Proteomes" id="UP000299102">
    <property type="component" value="Unassembled WGS sequence"/>
</dbReference>
<protein>
    <submittedName>
        <fullName evidence="2">Uncharacterized protein</fullName>
    </submittedName>
</protein>
<gene>
    <name evidence="2" type="ORF">EVAR_21649_1</name>
</gene>
<keyword evidence="1" id="KW-1133">Transmembrane helix</keyword>